<evidence type="ECO:0000256" key="2">
    <source>
        <dbReference type="ARBA" id="ARBA00004651"/>
    </source>
</evidence>
<dbReference type="NCBIfam" id="TIGR00254">
    <property type="entry name" value="GGDEF"/>
    <property type="match status" value="1"/>
</dbReference>
<proteinExistence type="predicted"/>
<dbReference type="EMBL" id="FNCI01000001">
    <property type="protein sequence ID" value="SDF68194.1"/>
    <property type="molecule type" value="Genomic_DNA"/>
</dbReference>
<organism evidence="10 11">
    <name type="scientific">Onishia taeanensis</name>
    <dbReference type="NCBI Taxonomy" id="284577"/>
    <lineage>
        <taxon>Bacteria</taxon>
        <taxon>Pseudomonadati</taxon>
        <taxon>Pseudomonadota</taxon>
        <taxon>Gammaproteobacteria</taxon>
        <taxon>Oceanospirillales</taxon>
        <taxon>Halomonadaceae</taxon>
        <taxon>Onishia</taxon>
    </lineage>
</organism>
<dbReference type="InterPro" id="IPR035965">
    <property type="entry name" value="PAS-like_dom_sf"/>
</dbReference>
<dbReference type="FunFam" id="3.30.70.270:FF:000001">
    <property type="entry name" value="Diguanylate cyclase domain protein"/>
    <property type="match status" value="1"/>
</dbReference>
<dbReference type="PANTHER" id="PTHR44757:SF2">
    <property type="entry name" value="BIOFILM ARCHITECTURE MAINTENANCE PROTEIN MBAA"/>
    <property type="match status" value="1"/>
</dbReference>
<dbReference type="Pfam" id="PF00989">
    <property type="entry name" value="PAS"/>
    <property type="match status" value="1"/>
</dbReference>
<evidence type="ECO:0000313" key="11">
    <source>
        <dbReference type="Proteomes" id="UP000198641"/>
    </source>
</evidence>
<reference evidence="10 11" key="1">
    <citation type="submission" date="2016-10" db="EMBL/GenBank/DDBJ databases">
        <authorList>
            <person name="de Groot N.N."/>
        </authorList>
    </citation>
    <scope>NUCLEOTIDE SEQUENCE [LARGE SCALE GENOMIC DNA]</scope>
    <source>
        <strain evidence="10 11">BH539</strain>
    </source>
</reference>
<dbReference type="PROSITE" id="PS50112">
    <property type="entry name" value="PAS"/>
    <property type="match status" value="1"/>
</dbReference>
<evidence type="ECO:0000256" key="3">
    <source>
        <dbReference type="ARBA" id="ARBA00022475"/>
    </source>
</evidence>
<dbReference type="STRING" id="284577.SAMN05216571_101194"/>
<keyword evidence="6 7" id="KW-0472">Membrane</keyword>
<dbReference type="SUPFAM" id="SSF55073">
    <property type="entry name" value="Nucleotide cyclase"/>
    <property type="match status" value="1"/>
</dbReference>
<protein>
    <submittedName>
        <fullName evidence="10">PAS domain S-box-containing protein/diguanylate cyclase (GGDEF) domain-containing protein</fullName>
    </submittedName>
</protein>
<keyword evidence="5 7" id="KW-1133">Transmembrane helix</keyword>
<dbReference type="SMART" id="SM00091">
    <property type="entry name" value="PAS"/>
    <property type="match status" value="1"/>
</dbReference>
<name>A0A1G7N2E7_9GAMM</name>
<evidence type="ECO:0000256" key="5">
    <source>
        <dbReference type="ARBA" id="ARBA00022989"/>
    </source>
</evidence>
<gene>
    <name evidence="10" type="ORF">SAMN05216571_101194</name>
</gene>
<dbReference type="AlphaFoldDB" id="A0A1G7N2E7"/>
<dbReference type="SMART" id="SM00267">
    <property type="entry name" value="GGDEF"/>
    <property type="match status" value="1"/>
</dbReference>
<dbReference type="PROSITE" id="PS50887">
    <property type="entry name" value="GGDEF"/>
    <property type="match status" value="1"/>
</dbReference>
<dbReference type="SUPFAM" id="SSF55785">
    <property type="entry name" value="PYP-like sensor domain (PAS domain)"/>
    <property type="match status" value="1"/>
</dbReference>
<feature type="domain" description="PAS" evidence="8">
    <location>
        <begin position="350"/>
        <end position="420"/>
    </location>
</feature>
<feature type="transmembrane region" description="Helical" evidence="7">
    <location>
        <begin position="273"/>
        <end position="292"/>
    </location>
</feature>
<feature type="domain" description="GGDEF" evidence="9">
    <location>
        <begin position="506"/>
        <end position="639"/>
    </location>
</feature>
<dbReference type="CDD" id="cd06225">
    <property type="entry name" value="HAMP"/>
    <property type="match status" value="1"/>
</dbReference>
<dbReference type="Gene3D" id="3.30.450.20">
    <property type="entry name" value="PAS domain"/>
    <property type="match status" value="2"/>
</dbReference>
<dbReference type="InterPro" id="IPR013767">
    <property type="entry name" value="PAS_fold"/>
</dbReference>
<evidence type="ECO:0000256" key="4">
    <source>
        <dbReference type="ARBA" id="ARBA00022692"/>
    </source>
</evidence>
<dbReference type="InterPro" id="IPR000160">
    <property type="entry name" value="GGDEF_dom"/>
</dbReference>
<comment type="subcellular location">
    <subcellularLocation>
        <location evidence="2">Cell membrane</location>
        <topology evidence="2">Multi-pass membrane protein</topology>
    </subcellularLocation>
</comment>
<dbReference type="PANTHER" id="PTHR44757">
    <property type="entry name" value="DIGUANYLATE CYCLASE DGCP"/>
    <property type="match status" value="1"/>
</dbReference>
<evidence type="ECO:0000259" key="9">
    <source>
        <dbReference type="PROSITE" id="PS50887"/>
    </source>
</evidence>
<dbReference type="CDD" id="cd01949">
    <property type="entry name" value="GGDEF"/>
    <property type="match status" value="1"/>
</dbReference>
<evidence type="ECO:0000256" key="7">
    <source>
        <dbReference type="SAM" id="Phobius"/>
    </source>
</evidence>
<dbReference type="CDD" id="cd12914">
    <property type="entry name" value="PDC1_DGC_like"/>
    <property type="match status" value="1"/>
</dbReference>
<dbReference type="Gene3D" id="6.10.340.10">
    <property type="match status" value="1"/>
</dbReference>
<dbReference type="InterPro" id="IPR043128">
    <property type="entry name" value="Rev_trsase/Diguanyl_cyclase"/>
</dbReference>
<dbReference type="GO" id="GO:0005886">
    <property type="term" value="C:plasma membrane"/>
    <property type="evidence" value="ECO:0007669"/>
    <property type="project" value="UniProtKB-SubCell"/>
</dbReference>
<dbReference type="CDD" id="cd18774">
    <property type="entry name" value="PDC2_HK_sensor"/>
    <property type="match status" value="1"/>
</dbReference>
<dbReference type="CDD" id="cd00130">
    <property type="entry name" value="PAS"/>
    <property type="match status" value="1"/>
</dbReference>
<dbReference type="Gene3D" id="3.30.70.270">
    <property type="match status" value="1"/>
</dbReference>
<keyword evidence="3" id="KW-1003">Cell membrane</keyword>
<dbReference type="InterPro" id="IPR033479">
    <property type="entry name" value="dCache_1"/>
</dbReference>
<dbReference type="InterPro" id="IPR052155">
    <property type="entry name" value="Biofilm_reg_signaling"/>
</dbReference>
<dbReference type="Pfam" id="PF02743">
    <property type="entry name" value="dCache_1"/>
    <property type="match status" value="1"/>
</dbReference>
<dbReference type="Proteomes" id="UP000198641">
    <property type="component" value="Unassembled WGS sequence"/>
</dbReference>
<dbReference type="GO" id="GO:0003824">
    <property type="term" value="F:catalytic activity"/>
    <property type="evidence" value="ECO:0007669"/>
    <property type="project" value="UniProtKB-ARBA"/>
</dbReference>
<keyword evidence="4 7" id="KW-0812">Transmembrane</keyword>
<evidence type="ECO:0000256" key="6">
    <source>
        <dbReference type="ARBA" id="ARBA00023136"/>
    </source>
</evidence>
<dbReference type="InterPro" id="IPR029787">
    <property type="entry name" value="Nucleotide_cyclase"/>
</dbReference>
<keyword evidence="11" id="KW-1185">Reference proteome</keyword>
<sequence>MLWIGIGWSVLVIATLAFTYLTGSELIRQANISHLNYEASLIARQVDRSIEQRIEALQHLADQVSPHLPARSDESLIANPPLLALFDRLALISRDGKITASYPHLESLSDVDVTDREYFRFARALGRPYVSDPLVSRGSGRPFVMVTVPIKDAEGRFNGQLVGAVSVETSSFFDSLRHIRIGTDGFASLISASGTVLSHPKNSRLMDVYENQNGEGLLDMALLGWQGAGQGVMADGRQSLEAYAQAWNAGWVVKVVRPMSQVQAPIGQLVEKLWWVGLVTILLMLPLLWWLLKLALGSLHRLEHQIGQVASGDRKRVDIHTRMSELSQLATTFNRLEVQREEATASLSERQAFLDAVLASSPVGMFVASPAGEIQYINPALADLIGYEGENHPDIDWVSHIHAEDRNDFVDLWRDAIRYGRDFLRQVRYLPSQGEVLWLEVHVGQVLKQGALLGHVGTVKDITLRREQEALQLWEAEHDPLTGLLNRRGFERRLEEAFIEWQQRDQQSVLMIFDLDHFKPINDEGGHALGDEMLRAIANAITPLVRKNDYVARQGGDEFAILMPSCTLVQARTVSGRLLQTVSDLYVSAEGKDYRVTLSLGAASFLDTDAAIDEILVRADDASYEAKRKGRNQIIESLASA</sequence>
<dbReference type="InterPro" id="IPR000014">
    <property type="entry name" value="PAS"/>
</dbReference>
<evidence type="ECO:0000259" key="8">
    <source>
        <dbReference type="PROSITE" id="PS50112"/>
    </source>
</evidence>
<dbReference type="Pfam" id="PF00990">
    <property type="entry name" value="GGDEF"/>
    <property type="match status" value="1"/>
</dbReference>
<comment type="cofactor">
    <cofactor evidence="1">
        <name>Mg(2+)</name>
        <dbReference type="ChEBI" id="CHEBI:18420"/>
    </cofactor>
</comment>
<accession>A0A1G7N2E7</accession>
<dbReference type="GO" id="GO:0006355">
    <property type="term" value="P:regulation of DNA-templated transcription"/>
    <property type="evidence" value="ECO:0007669"/>
    <property type="project" value="InterPro"/>
</dbReference>
<evidence type="ECO:0000313" key="10">
    <source>
        <dbReference type="EMBL" id="SDF68194.1"/>
    </source>
</evidence>
<evidence type="ECO:0000256" key="1">
    <source>
        <dbReference type="ARBA" id="ARBA00001946"/>
    </source>
</evidence>
<dbReference type="NCBIfam" id="TIGR00229">
    <property type="entry name" value="sensory_box"/>
    <property type="match status" value="1"/>
</dbReference>